<protein>
    <submittedName>
        <fullName evidence="2">Uncharacterized protein</fullName>
    </submittedName>
</protein>
<evidence type="ECO:0000313" key="2">
    <source>
        <dbReference type="EMBL" id="KAF9736407.1"/>
    </source>
</evidence>
<keyword evidence="1" id="KW-0472">Membrane</keyword>
<keyword evidence="1" id="KW-0812">Transmembrane</keyword>
<sequence length="50" mass="5727">MLPIGRGKSLLFIVLAYLNYTSVTIVIVLFYGLIKDLVIYIYTRSINCIE</sequence>
<keyword evidence="1" id="KW-1133">Transmembrane helix</keyword>
<name>A0A9P6GIS2_9PLEO</name>
<reference evidence="2" key="1">
    <citation type="journal article" date="2020" name="Mol. Plant Microbe Interact.">
        <title>Genome Sequence of the Biocontrol Agent Coniothyrium minitans strain Conio (IMI 134523).</title>
        <authorList>
            <person name="Patel D."/>
            <person name="Shittu T.A."/>
            <person name="Baroncelli R."/>
            <person name="Muthumeenakshi S."/>
            <person name="Osborne T.H."/>
            <person name="Janganan T.K."/>
            <person name="Sreenivasaprasad S."/>
        </authorList>
    </citation>
    <scope>NUCLEOTIDE SEQUENCE</scope>
    <source>
        <strain evidence="2">Conio</strain>
    </source>
</reference>
<organism evidence="2 3">
    <name type="scientific">Paraphaeosphaeria minitans</name>
    <dbReference type="NCBI Taxonomy" id="565426"/>
    <lineage>
        <taxon>Eukaryota</taxon>
        <taxon>Fungi</taxon>
        <taxon>Dikarya</taxon>
        <taxon>Ascomycota</taxon>
        <taxon>Pezizomycotina</taxon>
        <taxon>Dothideomycetes</taxon>
        <taxon>Pleosporomycetidae</taxon>
        <taxon>Pleosporales</taxon>
        <taxon>Massarineae</taxon>
        <taxon>Didymosphaeriaceae</taxon>
        <taxon>Paraphaeosphaeria</taxon>
    </lineage>
</organism>
<feature type="transmembrane region" description="Helical" evidence="1">
    <location>
        <begin position="12"/>
        <end position="34"/>
    </location>
</feature>
<dbReference type="Proteomes" id="UP000756921">
    <property type="component" value="Unassembled WGS sequence"/>
</dbReference>
<evidence type="ECO:0000313" key="3">
    <source>
        <dbReference type="Proteomes" id="UP000756921"/>
    </source>
</evidence>
<comment type="caution">
    <text evidence="2">The sequence shown here is derived from an EMBL/GenBank/DDBJ whole genome shotgun (WGS) entry which is preliminary data.</text>
</comment>
<keyword evidence="3" id="KW-1185">Reference proteome</keyword>
<dbReference type="EMBL" id="WJXW01000005">
    <property type="protein sequence ID" value="KAF9736407.1"/>
    <property type="molecule type" value="Genomic_DNA"/>
</dbReference>
<dbReference type="OrthoDB" id="3925403at2759"/>
<evidence type="ECO:0000256" key="1">
    <source>
        <dbReference type="SAM" id="Phobius"/>
    </source>
</evidence>
<accession>A0A9P6GIS2</accession>
<proteinExistence type="predicted"/>
<dbReference type="AlphaFoldDB" id="A0A9P6GIS2"/>
<gene>
    <name evidence="2" type="ORF">PMIN01_06323</name>
</gene>